<accession>A0A7Y2LY15</accession>
<keyword evidence="4" id="KW-1185">Reference proteome</keyword>
<reference evidence="3 4" key="1">
    <citation type="submission" date="2020-05" db="EMBL/GenBank/DDBJ databases">
        <title>MicrobeNet Type strains.</title>
        <authorList>
            <person name="Nicholson A.C."/>
        </authorList>
    </citation>
    <scope>NUCLEOTIDE SEQUENCE [LARGE SCALE GENOMIC DNA]</scope>
    <source>
        <strain evidence="3 4">JCM 14282</strain>
    </source>
</reference>
<evidence type="ECO:0000313" key="3">
    <source>
        <dbReference type="EMBL" id="NNH02509.1"/>
    </source>
</evidence>
<keyword evidence="2" id="KW-0472">Membrane</keyword>
<evidence type="ECO:0000256" key="2">
    <source>
        <dbReference type="SAM" id="Phobius"/>
    </source>
</evidence>
<dbReference type="InterPro" id="IPR023346">
    <property type="entry name" value="Lysozyme-like_dom_sf"/>
</dbReference>
<feature type="region of interest" description="Disordered" evidence="1">
    <location>
        <begin position="107"/>
        <end position="136"/>
    </location>
</feature>
<feature type="transmembrane region" description="Helical" evidence="2">
    <location>
        <begin position="34"/>
        <end position="53"/>
    </location>
</feature>
<evidence type="ECO:0000313" key="4">
    <source>
        <dbReference type="Proteomes" id="UP000543598"/>
    </source>
</evidence>
<comment type="caution">
    <text evidence="3">The sequence shown here is derived from an EMBL/GenBank/DDBJ whole genome shotgun (WGS) entry which is preliminary data.</text>
</comment>
<dbReference type="AlphaFoldDB" id="A0A7Y2LY15"/>
<gene>
    <name evidence="3" type="ORF">HLA99_01330</name>
</gene>
<dbReference type="SUPFAM" id="SSF53955">
    <property type="entry name" value="Lysozyme-like"/>
    <property type="match status" value="1"/>
</dbReference>
<evidence type="ECO:0000256" key="1">
    <source>
        <dbReference type="SAM" id="MobiDB-lite"/>
    </source>
</evidence>
<name>A0A7Y2LY15_9MICO</name>
<dbReference type="EMBL" id="JABEMB010000001">
    <property type="protein sequence ID" value="NNH02509.1"/>
    <property type="molecule type" value="Genomic_DNA"/>
</dbReference>
<organism evidence="3 4">
    <name type="scientific">Microbacterium ulmi</name>
    <dbReference type="NCBI Taxonomy" id="179095"/>
    <lineage>
        <taxon>Bacteria</taxon>
        <taxon>Bacillati</taxon>
        <taxon>Actinomycetota</taxon>
        <taxon>Actinomycetes</taxon>
        <taxon>Micrococcales</taxon>
        <taxon>Microbacteriaceae</taxon>
        <taxon>Microbacterium</taxon>
    </lineage>
</organism>
<sequence>MRRHEAETVTAPAAAPSAPRATPPATARWSRRRGVVGVFAAFCAIGFVAAYVGPTGAALAEANDDDAAAAVSIYKSSIDEAQTLVTSEDAQPQEAASLDRGGYTVYVAPKETPKPAPKSASSSSSGTRWTPPFVSPDPGSAQAIAYDMVKARGWGDDEFACLVALWNKESGWRVNAYNRGSGAYGIPQALPGSKMGSAGADWETNPATQIAWGLGYIGGRYGTPCGAWGHSQSTGWY</sequence>
<proteinExistence type="predicted"/>
<dbReference type="Proteomes" id="UP000543598">
    <property type="component" value="Unassembled WGS sequence"/>
</dbReference>
<feature type="region of interest" description="Disordered" evidence="1">
    <location>
        <begin position="1"/>
        <end position="26"/>
    </location>
</feature>
<protein>
    <submittedName>
        <fullName evidence="3">Lytic transglycosylase domain-containing protein</fullName>
    </submittedName>
</protein>
<feature type="compositionally biased region" description="Low complexity" evidence="1">
    <location>
        <begin position="117"/>
        <end position="132"/>
    </location>
</feature>
<keyword evidence="2" id="KW-1133">Transmembrane helix</keyword>
<feature type="compositionally biased region" description="Low complexity" evidence="1">
    <location>
        <begin position="10"/>
        <end position="26"/>
    </location>
</feature>
<keyword evidence="2" id="KW-0812">Transmembrane</keyword>